<dbReference type="AlphaFoldDB" id="J7WVP4"/>
<evidence type="ECO:0000313" key="2">
    <source>
        <dbReference type="Proteomes" id="UP000006600"/>
    </source>
</evidence>
<dbReference type="HOGENOM" id="CLU_1007056_0_0_9"/>
<gene>
    <name evidence="1" type="ORF">IEE_05484</name>
</gene>
<sequence>MNKLYEIYVHRCFAYVVAKNEEEALSTAQYALESINEINLNDYFYFHEGENEGKYILCRDYLKEHNHLHIVGLCGTAFFEYEWGDIERIPNEEVDNHRIEVILKHNNIYRIAEWNVRRKIKMIKDQQNIYLPNSELRLYKISFNDDPKDANDDPKDANYEPTFVKIPLDAFKLNVVIAYLQSLAFDIEEGWGISESDIANILVKYFSATVYKEEPLNSDGGFEQYCGVHLFWNWELVVCRYWDEIKEITHFNKDGLIEDMKKLHQAFEVECLEKYE</sequence>
<proteinExistence type="predicted"/>
<protein>
    <submittedName>
        <fullName evidence="1">Uncharacterized protein</fullName>
    </submittedName>
</protein>
<dbReference type="EMBL" id="AHDJ01000073">
    <property type="protein sequence ID" value="EJQ36008.1"/>
    <property type="molecule type" value="Genomic_DNA"/>
</dbReference>
<accession>J7WVP4</accession>
<organism evidence="1 2">
    <name type="scientific">Bacillus cereus BAG5X1-1</name>
    <dbReference type="NCBI Taxonomy" id="1053189"/>
    <lineage>
        <taxon>Bacteria</taxon>
        <taxon>Bacillati</taxon>
        <taxon>Bacillota</taxon>
        <taxon>Bacilli</taxon>
        <taxon>Bacillales</taxon>
        <taxon>Bacillaceae</taxon>
        <taxon>Bacillus</taxon>
        <taxon>Bacillus cereus group</taxon>
    </lineage>
</organism>
<reference evidence="1 2" key="1">
    <citation type="submission" date="2012-04" db="EMBL/GenBank/DDBJ databases">
        <title>The Genome Sequence of Bacillus cereus BAG5X1-1.</title>
        <authorList>
            <consortium name="The Broad Institute Genome Sequencing Platform"/>
            <consortium name="The Broad Institute Genome Sequencing Center for Infectious Disease"/>
            <person name="Feldgarden M."/>
            <person name="Van der Auwera G.A."/>
            <person name="Mahillon J."/>
            <person name="Duprez V."/>
            <person name="Timmery S."/>
            <person name="Mattelet C."/>
            <person name="Dierick K."/>
            <person name="Sun M."/>
            <person name="Yu Z."/>
            <person name="Zhu L."/>
            <person name="Hu X."/>
            <person name="Shank E.B."/>
            <person name="Swiecicka I."/>
            <person name="Hansen B.M."/>
            <person name="Andrup L."/>
            <person name="Young S.K."/>
            <person name="Zeng Q."/>
            <person name="Gargeya S."/>
            <person name="Fitzgerald M."/>
            <person name="Haas B."/>
            <person name="Abouelleil A."/>
            <person name="Alvarado L."/>
            <person name="Arachchi H.M."/>
            <person name="Berlin A."/>
            <person name="Chapman S.B."/>
            <person name="Goldberg J."/>
            <person name="Griggs A."/>
            <person name="Gujja S."/>
            <person name="Hansen M."/>
            <person name="Howarth C."/>
            <person name="Imamovic A."/>
            <person name="Larimer J."/>
            <person name="McCowen C."/>
            <person name="Montmayeur A."/>
            <person name="Murphy C."/>
            <person name="Neiman D."/>
            <person name="Pearson M."/>
            <person name="Priest M."/>
            <person name="Roberts A."/>
            <person name="Saif S."/>
            <person name="Shea T."/>
            <person name="Sisk P."/>
            <person name="Sykes S."/>
            <person name="Wortman J."/>
            <person name="Nusbaum C."/>
            <person name="Birren B."/>
        </authorList>
    </citation>
    <scope>NUCLEOTIDE SEQUENCE [LARGE SCALE GENOMIC DNA]</scope>
    <source>
        <strain evidence="1 2">BAG5X1-1</strain>
    </source>
</reference>
<evidence type="ECO:0000313" key="1">
    <source>
        <dbReference type="EMBL" id="EJQ36008.1"/>
    </source>
</evidence>
<dbReference type="Proteomes" id="UP000006600">
    <property type="component" value="Unassembled WGS sequence"/>
</dbReference>
<comment type="caution">
    <text evidence="1">The sequence shown here is derived from an EMBL/GenBank/DDBJ whole genome shotgun (WGS) entry which is preliminary data.</text>
</comment>
<dbReference type="PATRIC" id="fig|1053189.3.peg.5585"/>
<name>J7WVP4_BACCE</name>
<dbReference type="RefSeq" id="WP_002107406.1">
    <property type="nucleotide sequence ID" value="NZ_JH792001.1"/>
</dbReference>